<organism evidence="1 2">
    <name type="scientific">Paraburkholderia hiiakae</name>
    <dbReference type="NCBI Taxonomy" id="1081782"/>
    <lineage>
        <taxon>Bacteria</taxon>
        <taxon>Pseudomonadati</taxon>
        <taxon>Pseudomonadota</taxon>
        <taxon>Betaproteobacteria</taxon>
        <taxon>Burkholderiales</taxon>
        <taxon>Burkholderiaceae</taxon>
        <taxon>Paraburkholderia</taxon>
    </lineage>
</organism>
<dbReference type="RefSeq" id="WP_201698527.1">
    <property type="nucleotide sequence ID" value="NZ_CAJHCQ010000014.1"/>
</dbReference>
<evidence type="ECO:0000313" key="1">
    <source>
        <dbReference type="EMBL" id="CAD6550113.1"/>
    </source>
</evidence>
<sequence length="97" mass="10359">MQDLFGFRLAKRAAIGLLQLGVLADWGCGGLGWLLEHYVRWVVQRMQGPSLSAIVPDALDLGVGGTAAMRVTPQLPAVAVAIAEGVAHRLRRDRDAA</sequence>
<dbReference type="Proteomes" id="UP000656319">
    <property type="component" value="Unassembled WGS sequence"/>
</dbReference>
<keyword evidence="2" id="KW-1185">Reference proteome</keyword>
<protein>
    <submittedName>
        <fullName evidence="1">Uncharacterized protein</fullName>
    </submittedName>
</protein>
<comment type="caution">
    <text evidence="1">The sequence shown here is derived from an EMBL/GenBank/DDBJ whole genome shotgun (WGS) entry which is preliminary data.</text>
</comment>
<reference evidence="1 2" key="1">
    <citation type="submission" date="2020-10" db="EMBL/GenBank/DDBJ databases">
        <authorList>
            <person name="Peeters C."/>
        </authorList>
    </citation>
    <scope>NUCLEOTIDE SEQUENCE [LARGE SCALE GENOMIC DNA]</scope>
    <source>
        <strain evidence="1 2">LMG 27952</strain>
    </source>
</reference>
<name>A0ABM8NYZ9_9BURK</name>
<accession>A0ABM8NYZ9</accession>
<evidence type="ECO:0000313" key="2">
    <source>
        <dbReference type="Proteomes" id="UP000656319"/>
    </source>
</evidence>
<dbReference type="EMBL" id="CAJHCQ010000014">
    <property type="protein sequence ID" value="CAD6550113.1"/>
    <property type="molecule type" value="Genomic_DNA"/>
</dbReference>
<proteinExistence type="predicted"/>
<gene>
    <name evidence="1" type="ORF">LMG27952_04966</name>
</gene>